<evidence type="ECO:0000256" key="6">
    <source>
        <dbReference type="SAM" id="MobiDB-lite"/>
    </source>
</evidence>
<dbReference type="OrthoDB" id="3923077at2759"/>
<dbReference type="GO" id="GO:0016020">
    <property type="term" value="C:membrane"/>
    <property type="evidence" value="ECO:0007669"/>
    <property type="project" value="UniProtKB-SubCell"/>
</dbReference>
<evidence type="ECO:0000256" key="3">
    <source>
        <dbReference type="ARBA" id="ARBA00022989"/>
    </source>
</evidence>
<proteinExistence type="inferred from homology"/>
<dbReference type="Pfam" id="PF20684">
    <property type="entry name" value="Fung_rhodopsin"/>
    <property type="match status" value="1"/>
</dbReference>
<protein>
    <recommendedName>
        <fullName evidence="8">Rhodopsin domain-containing protein</fullName>
    </recommendedName>
</protein>
<dbReference type="PANTHER" id="PTHR33048:SF93">
    <property type="entry name" value="INTEGRAL MEMBRANE PROTEIN"/>
    <property type="match status" value="1"/>
</dbReference>
<dbReference type="PANTHER" id="PTHR33048">
    <property type="entry name" value="PTH11-LIKE INTEGRAL MEMBRANE PROTEIN (AFU_ORTHOLOGUE AFUA_5G11245)"/>
    <property type="match status" value="1"/>
</dbReference>
<keyword evidence="2 7" id="KW-0812">Transmembrane</keyword>
<dbReference type="InterPro" id="IPR052337">
    <property type="entry name" value="SAT4-like"/>
</dbReference>
<gene>
    <name evidence="9" type="ORF">ACRE_030260</name>
</gene>
<feature type="transmembrane region" description="Helical" evidence="7">
    <location>
        <begin position="89"/>
        <end position="111"/>
    </location>
</feature>
<evidence type="ECO:0000256" key="7">
    <source>
        <dbReference type="SAM" id="Phobius"/>
    </source>
</evidence>
<evidence type="ECO:0000256" key="5">
    <source>
        <dbReference type="ARBA" id="ARBA00038359"/>
    </source>
</evidence>
<comment type="caution">
    <text evidence="9">The sequence shown here is derived from an EMBL/GenBank/DDBJ whole genome shotgun (WGS) entry which is preliminary data.</text>
</comment>
<name>A0A086TA25_HAPC1</name>
<keyword evidence="10" id="KW-1185">Reference proteome</keyword>
<feature type="transmembrane region" description="Helical" evidence="7">
    <location>
        <begin position="45"/>
        <end position="68"/>
    </location>
</feature>
<dbReference type="HOGENOM" id="CLU_028200_3_0_1"/>
<sequence>MGMDGKATGAMASMWFLFGLVSVFLLLRLYTRVVCIAAFGIDDYVYILAIIFLLIFTIFMQISAELGFGETLEQIDNMDRATVARLHESIGLLFVILGMPIAKASIGFFLLRLVNVRWHKIAIWAAMGLVSAASIVSTVVFDLFFSLFPWLLLWNLHMSRRDKITIGSSMSIGLIAAGAGIVRSTAVACLYTDEYLYDSVALVVWSSAELAATLICIGIPACLPLYRRIYRRFRRDHRHSADGRKGRESDETCLRPMGRVGKSSDSGQDPSNRGESSSQGTRTAPTFTQLGARIGGSTTETYIGRSYSEANLTSDEEALADGNSLNCYPSSRTTFTVLKVACTLPQPRGHVLFRAEDRGKD</sequence>
<comment type="subcellular location">
    <subcellularLocation>
        <location evidence="1">Membrane</location>
        <topology evidence="1">Multi-pass membrane protein</topology>
    </subcellularLocation>
</comment>
<evidence type="ECO:0000256" key="4">
    <source>
        <dbReference type="ARBA" id="ARBA00023136"/>
    </source>
</evidence>
<feature type="region of interest" description="Disordered" evidence="6">
    <location>
        <begin position="240"/>
        <end position="289"/>
    </location>
</feature>
<feature type="transmembrane region" description="Helical" evidence="7">
    <location>
        <begin position="164"/>
        <end position="182"/>
    </location>
</feature>
<feature type="transmembrane region" description="Helical" evidence="7">
    <location>
        <begin position="202"/>
        <end position="226"/>
    </location>
</feature>
<dbReference type="InterPro" id="IPR049326">
    <property type="entry name" value="Rhodopsin_dom_fungi"/>
</dbReference>
<organism evidence="9 10">
    <name type="scientific">Hapsidospora chrysogenum (strain ATCC 11550 / CBS 779.69 / DSM 880 / IAM 14645 / JCM 23072 / IMI 49137)</name>
    <name type="common">Acremonium chrysogenum</name>
    <dbReference type="NCBI Taxonomy" id="857340"/>
    <lineage>
        <taxon>Eukaryota</taxon>
        <taxon>Fungi</taxon>
        <taxon>Dikarya</taxon>
        <taxon>Ascomycota</taxon>
        <taxon>Pezizomycotina</taxon>
        <taxon>Sordariomycetes</taxon>
        <taxon>Hypocreomycetidae</taxon>
        <taxon>Hypocreales</taxon>
        <taxon>Bionectriaceae</taxon>
        <taxon>Hapsidospora</taxon>
    </lineage>
</organism>
<feature type="domain" description="Rhodopsin" evidence="8">
    <location>
        <begin position="27"/>
        <end position="140"/>
    </location>
</feature>
<accession>A0A086TA25</accession>
<feature type="compositionally biased region" description="Basic and acidic residues" evidence="6">
    <location>
        <begin position="240"/>
        <end position="253"/>
    </location>
</feature>
<reference evidence="10" key="1">
    <citation type="journal article" date="2014" name="Genome Announc.">
        <title>Genome sequence and annotation of Acremonium chrysogenum, producer of the beta-lactam antibiotic cephalosporin C.</title>
        <authorList>
            <person name="Terfehr D."/>
            <person name="Dahlmann T.A."/>
            <person name="Specht T."/>
            <person name="Zadra I."/>
            <person name="Kuernsteiner H."/>
            <person name="Kueck U."/>
        </authorList>
    </citation>
    <scope>NUCLEOTIDE SEQUENCE [LARGE SCALE GENOMIC DNA]</scope>
    <source>
        <strain evidence="10">ATCC 11550 / CBS 779.69 / DSM 880 / IAM 14645 / JCM 23072 / IMI 49137</strain>
    </source>
</reference>
<comment type="similarity">
    <text evidence="5">Belongs to the SAT4 family.</text>
</comment>
<evidence type="ECO:0000256" key="1">
    <source>
        <dbReference type="ARBA" id="ARBA00004141"/>
    </source>
</evidence>
<feature type="transmembrane region" description="Helical" evidence="7">
    <location>
        <begin position="123"/>
        <end position="152"/>
    </location>
</feature>
<evidence type="ECO:0000259" key="8">
    <source>
        <dbReference type="Pfam" id="PF20684"/>
    </source>
</evidence>
<keyword evidence="4 7" id="KW-0472">Membrane</keyword>
<evidence type="ECO:0000256" key="2">
    <source>
        <dbReference type="ARBA" id="ARBA00022692"/>
    </source>
</evidence>
<dbReference type="AlphaFoldDB" id="A0A086TA25"/>
<evidence type="ECO:0000313" key="9">
    <source>
        <dbReference type="EMBL" id="KFH46207.1"/>
    </source>
</evidence>
<keyword evidence="3 7" id="KW-1133">Transmembrane helix</keyword>
<feature type="compositionally biased region" description="Polar residues" evidence="6">
    <location>
        <begin position="263"/>
        <end position="289"/>
    </location>
</feature>
<evidence type="ECO:0000313" key="10">
    <source>
        <dbReference type="Proteomes" id="UP000029964"/>
    </source>
</evidence>
<dbReference type="EMBL" id="JPKY01000022">
    <property type="protein sequence ID" value="KFH46207.1"/>
    <property type="molecule type" value="Genomic_DNA"/>
</dbReference>
<dbReference type="Proteomes" id="UP000029964">
    <property type="component" value="Unassembled WGS sequence"/>
</dbReference>